<reference evidence="13" key="1">
    <citation type="journal article" date="2014" name="Nucleic Acids Res.">
        <title>Widespread occurrence of organelle genome-encoded 5S rRNAs including permuted molecules.</title>
        <authorList>
            <person name="Valach M."/>
            <person name="Burger G."/>
            <person name="Gray M.W."/>
            <person name="Lang B.F."/>
        </authorList>
    </citation>
    <scope>NUCLEOTIDE SEQUENCE</scope>
    <source>
        <strain evidence="13">ATCC 50062</strain>
    </source>
</reference>
<name>A0A0B5GSE8_THETB</name>
<keyword evidence="9 12" id="KW-0472">Membrane</keyword>
<comment type="similarity">
    <text evidence="2">Belongs to the ATPase A chain family.</text>
</comment>
<keyword evidence="13" id="KW-0496">Mitochondrion</keyword>
<dbReference type="SUPFAM" id="SSF81336">
    <property type="entry name" value="F1F0 ATP synthase subunit A"/>
    <property type="match status" value="1"/>
</dbReference>
<evidence type="ECO:0000313" key="13">
    <source>
        <dbReference type="EMBL" id="AJF36631.1"/>
    </source>
</evidence>
<keyword evidence="10" id="KW-0066">ATP synthesis</keyword>
<dbReference type="PROSITE" id="PS00449">
    <property type="entry name" value="ATPASE_A"/>
    <property type="match status" value="1"/>
</dbReference>
<evidence type="ECO:0000256" key="1">
    <source>
        <dbReference type="ARBA" id="ARBA00004448"/>
    </source>
</evidence>
<evidence type="ECO:0000256" key="3">
    <source>
        <dbReference type="ARBA" id="ARBA00022448"/>
    </source>
</evidence>
<feature type="transmembrane region" description="Helical" evidence="12">
    <location>
        <begin position="31"/>
        <end position="50"/>
    </location>
</feature>
<feature type="transmembrane region" description="Helical" evidence="12">
    <location>
        <begin position="91"/>
        <end position="109"/>
    </location>
</feature>
<dbReference type="PRINTS" id="PR00123">
    <property type="entry name" value="ATPASEA"/>
</dbReference>
<proteinExistence type="inferred from homology"/>
<evidence type="ECO:0000256" key="4">
    <source>
        <dbReference type="ARBA" id="ARBA00022547"/>
    </source>
</evidence>
<dbReference type="NCBIfam" id="NF004482">
    <property type="entry name" value="PRK05815.2-4"/>
    <property type="match status" value="1"/>
</dbReference>
<feature type="transmembrane region" description="Helical" evidence="12">
    <location>
        <begin position="62"/>
        <end position="85"/>
    </location>
</feature>
<dbReference type="AlphaFoldDB" id="A0A0B5GSE8"/>
<dbReference type="PANTHER" id="PTHR11410">
    <property type="entry name" value="ATP SYNTHASE SUBUNIT A"/>
    <property type="match status" value="1"/>
</dbReference>
<dbReference type="HAMAP" id="MF_01393">
    <property type="entry name" value="ATP_synth_a_bact"/>
    <property type="match status" value="1"/>
</dbReference>
<evidence type="ECO:0000256" key="2">
    <source>
        <dbReference type="ARBA" id="ARBA00006810"/>
    </source>
</evidence>
<geneLocation type="mitochondrion" evidence="13"/>
<dbReference type="Gene3D" id="1.20.120.220">
    <property type="entry name" value="ATP synthase, F0 complex, subunit A"/>
    <property type="match status" value="1"/>
</dbReference>
<evidence type="ECO:0000256" key="7">
    <source>
        <dbReference type="ARBA" id="ARBA00022989"/>
    </source>
</evidence>
<evidence type="ECO:0000256" key="10">
    <source>
        <dbReference type="ARBA" id="ARBA00023310"/>
    </source>
</evidence>
<protein>
    <recommendedName>
        <fullName evidence="11">ATP synthase subunit a</fullName>
    </recommendedName>
</protein>
<keyword evidence="3" id="KW-0813">Transport</keyword>
<dbReference type="InterPro" id="IPR000568">
    <property type="entry name" value="ATP_synth_F0_asu"/>
</dbReference>
<keyword evidence="8" id="KW-0406">Ion transport</keyword>
<dbReference type="GO" id="GO:0005743">
    <property type="term" value="C:mitochondrial inner membrane"/>
    <property type="evidence" value="ECO:0007669"/>
    <property type="project" value="UniProtKB-SubCell"/>
</dbReference>
<dbReference type="GeneID" id="23454361"/>
<keyword evidence="5 12" id="KW-0812">Transmembrane</keyword>
<evidence type="ECO:0000256" key="12">
    <source>
        <dbReference type="SAM" id="Phobius"/>
    </source>
</evidence>
<dbReference type="GO" id="GO:0046933">
    <property type="term" value="F:proton-transporting ATP synthase activity, rotational mechanism"/>
    <property type="evidence" value="ECO:0007669"/>
    <property type="project" value="TreeGrafter"/>
</dbReference>
<feature type="transmembrane region" description="Helical" evidence="12">
    <location>
        <begin position="196"/>
        <end position="222"/>
    </location>
</feature>
<dbReference type="InterPro" id="IPR035908">
    <property type="entry name" value="F0_ATP_A_sf"/>
</dbReference>
<feature type="transmembrane region" description="Helical" evidence="12">
    <location>
        <begin position="228"/>
        <end position="247"/>
    </location>
</feature>
<dbReference type="InterPro" id="IPR023011">
    <property type="entry name" value="ATP_synth_F0_asu_AS"/>
</dbReference>
<feature type="transmembrane region" description="Helical" evidence="12">
    <location>
        <begin position="121"/>
        <end position="143"/>
    </location>
</feature>
<organism evidence="13">
    <name type="scientific">Thecamonas trahens</name>
    <name type="common">Flagellate</name>
    <name type="synonym">Amastigomonas trahens</name>
    <dbReference type="NCBI Taxonomy" id="529818"/>
    <lineage>
        <taxon>Eukaryota</taxon>
        <taxon>Apusozoa</taxon>
        <taxon>Apusomonadida</taxon>
        <taxon>Apusomonadidae</taxon>
        <taxon>Thecamonas</taxon>
    </lineage>
</organism>
<accession>A0A0B5GSE8</accession>
<dbReference type="InterPro" id="IPR045083">
    <property type="entry name" value="ATP_synth_F0_asu_bact/mt"/>
</dbReference>
<dbReference type="NCBIfam" id="TIGR01131">
    <property type="entry name" value="ATP_synt_6_or_A"/>
    <property type="match status" value="1"/>
</dbReference>
<evidence type="ECO:0000256" key="8">
    <source>
        <dbReference type="ARBA" id="ARBA00023065"/>
    </source>
</evidence>
<keyword evidence="13" id="KW-0378">Hydrolase</keyword>
<dbReference type="GO" id="GO:0016787">
    <property type="term" value="F:hydrolase activity"/>
    <property type="evidence" value="ECO:0007669"/>
    <property type="project" value="UniProtKB-KW"/>
</dbReference>
<dbReference type="FunFam" id="1.20.120.220:FF:000003">
    <property type="entry name" value="ATP synthase subunit a"/>
    <property type="match status" value="1"/>
</dbReference>
<keyword evidence="6" id="KW-0375">Hydrogen ion transport</keyword>
<dbReference type="RefSeq" id="YP_009121402.1">
    <property type="nucleotide sequence ID" value="NC_026452.1"/>
</dbReference>
<dbReference type="GO" id="GO:0045259">
    <property type="term" value="C:proton-transporting ATP synthase complex"/>
    <property type="evidence" value="ECO:0007669"/>
    <property type="project" value="UniProtKB-KW"/>
</dbReference>
<sequence length="253" mass="28553">MFVYTPLEQFQIISLLSIKFSWLNLSFTNSALFMLIPCVVIYLFVVLSTIKPVITTREHPATTVWQGVVELVYEFVLTMVLENIGEKGLKYFPFVFTTFMFILVCNLIGMVPYTFTATSHLIVTFGLAFAIWVGVTIIGFSIHKIHFFSFFFPPGAPLALAPLLVVIEIISYVFRALSLSIRLFANMMAGHTLFKIVSGFGWLMFGTAFWMAGFFPIILLFGFTGLELGVAILQAYVFTVLTCIYLNDSIHLH</sequence>
<evidence type="ECO:0000256" key="6">
    <source>
        <dbReference type="ARBA" id="ARBA00022781"/>
    </source>
</evidence>
<evidence type="ECO:0000256" key="11">
    <source>
        <dbReference type="RuleBase" id="RU004450"/>
    </source>
</evidence>
<feature type="transmembrane region" description="Helical" evidence="12">
    <location>
        <begin position="155"/>
        <end position="175"/>
    </location>
</feature>
<dbReference type="EMBL" id="KP165389">
    <property type="protein sequence ID" value="AJF36631.1"/>
    <property type="molecule type" value="Genomic_DNA"/>
</dbReference>
<gene>
    <name evidence="13" type="primary">atp6</name>
</gene>
<dbReference type="CDD" id="cd00310">
    <property type="entry name" value="ATP-synt_Fo_a_6"/>
    <property type="match status" value="1"/>
</dbReference>
<dbReference type="Pfam" id="PF00119">
    <property type="entry name" value="ATP-synt_A"/>
    <property type="match status" value="1"/>
</dbReference>
<keyword evidence="7 12" id="KW-1133">Transmembrane helix</keyword>
<keyword evidence="4" id="KW-0138">CF(0)</keyword>
<comment type="subcellular location">
    <subcellularLocation>
        <location evidence="1 11">Mitochondrion inner membrane</location>
        <topology evidence="1 11">Multi-pass membrane protein</topology>
    </subcellularLocation>
</comment>
<dbReference type="PANTHER" id="PTHR11410:SF0">
    <property type="entry name" value="ATP SYNTHASE SUBUNIT A"/>
    <property type="match status" value="1"/>
</dbReference>
<evidence type="ECO:0000256" key="5">
    <source>
        <dbReference type="ARBA" id="ARBA00022692"/>
    </source>
</evidence>
<evidence type="ECO:0000256" key="9">
    <source>
        <dbReference type="ARBA" id="ARBA00023136"/>
    </source>
</evidence>